<feature type="transmembrane region" description="Helical" evidence="2">
    <location>
        <begin position="89"/>
        <end position="107"/>
    </location>
</feature>
<reference evidence="5" key="1">
    <citation type="journal article" date="2019" name="Int. J. Syst. Evol. Microbiol.">
        <title>The Global Catalogue of Microorganisms (GCM) 10K type strain sequencing project: providing services to taxonomists for standard genome sequencing and annotation.</title>
        <authorList>
            <consortium name="The Broad Institute Genomics Platform"/>
            <consortium name="The Broad Institute Genome Sequencing Center for Infectious Disease"/>
            <person name="Wu L."/>
            <person name="Ma J."/>
        </authorList>
    </citation>
    <scope>NUCLEOTIDE SEQUENCE [LARGE SCALE GENOMIC DNA]</scope>
    <source>
        <strain evidence="5">CGMCC 1.13681</strain>
    </source>
</reference>
<comment type="caution">
    <text evidence="4">The sequence shown here is derived from an EMBL/GenBank/DDBJ whole genome shotgun (WGS) entry which is preliminary data.</text>
</comment>
<evidence type="ECO:0000259" key="3">
    <source>
        <dbReference type="Pfam" id="PF01757"/>
    </source>
</evidence>
<feature type="transmembrane region" description="Helical" evidence="2">
    <location>
        <begin position="55"/>
        <end position="77"/>
    </location>
</feature>
<accession>A0ABW2G8C7</accession>
<protein>
    <submittedName>
        <fullName evidence="4">Acyltransferase family protein</fullName>
    </submittedName>
</protein>
<dbReference type="PANTHER" id="PTHR37312">
    <property type="entry name" value="MEMBRANE-BOUND ACYLTRANSFERASE YKRP-RELATED"/>
    <property type="match status" value="1"/>
</dbReference>
<keyword evidence="2" id="KW-0472">Membrane</keyword>
<dbReference type="Pfam" id="PF01757">
    <property type="entry name" value="Acyl_transf_3"/>
    <property type="match status" value="1"/>
</dbReference>
<proteinExistence type="predicted"/>
<organism evidence="4 5">
    <name type="scientific">Streptomyces polyrhachis</name>
    <dbReference type="NCBI Taxonomy" id="1282885"/>
    <lineage>
        <taxon>Bacteria</taxon>
        <taxon>Bacillati</taxon>
        <taxon>Actinomycetota</taxon>
        <taxon>Actinomycetes</taxon>
        <taxon>Kitasatosporales</taxon>
        <taxon>Streptomycetaceae</taxon>
        <taxon>Streptomyces</taxon>
    </lineage>
</organism>
<gene>
    <name evidence="4" type="ORF">ACFQLX_01995</name>
</gene>
<keyword evidence="4" id="KW-0808">Transferase</keyword>
<evidence type="ECO:0000256" key="2">
    <source>
        <dbReference type="SAM" id="Phobius"/>
    </source>
</evidence>
<feature type="domain" description="Acyltransferase 3" evidence="3">
    <location>
        <begin position="25"/>
        <end position="323"/>
    </location>
</feature>
<evidence type="ECO:0000313" key="4">
    <source>
        <dbReference type="EMBL" id="MFC7216950.1"/>
    </source>
</evidence>
<dbReference type="InterPro" id="IPR052734">
    <property type="entry name" value="Nod_factor_acetyltransferase"/>
</dbReference>
<feature type="transmembrane region" description="Helical" evidence="2">
    <location>
        <begin position="242"/>
        <end position="266"/>
    </location>
</feature>
<keyword evidence="5" id="KW-1185">Reference proteome</keyword>
<evidence type="ECO:0000256" key="1">
    <source>
        <dbReference type="SAM" id="MobiDB-lite"/>
    </source>
</evidence>
<sequence length="376" mass="41216">MGAASSASTDVKPEEAAAPGAGRDPFFDNAKYLAIVLVALGHAWSPLTSGSRTAAALYLVVYAFHMPAFILISGYFSRSFDASPKRVRSLLTGIAVPYLIFETAYSLFHRWAAHEPDFALSPQDPWYLTWFLLSLFVWRLTTPIWKVVRWPVPLALAVAASATLNPTILNDLDLQRVLQFLPFFVLGLVLRPEHFELVRRRAVRIAAVPVFAAALVTAYWAAPRLTTAWFARTASSVELGQPTWVGPLATLAMFALGIVLTACFLAWVPRRHLWFTALGSGTLYGYLLHGFLVQSSREWDWYAPAWVHTPGGAVAVTVIAAVVVTALCTAPVRWLFRWAVEPRMQWAFRKPAATATPSATPVRIPPPAAGGTESGA</sequence>
<name>A0ABW2G8C7_9ACTN</name>
<dbReference type="GO" id="GO:0016746">
    <property type="term" value="F:acyltransferase activity"/>
    <property type="evidence" value="ECO:0007669"/>
    <property type="project" value="UniProtKB-KW"/>
</dbReference>
<feature type="transmembrane region" description="Helical" evidence="2">
    <location>
        <begin position="273"/>
        <end position="293"/>
    </location>
</feature>
<dbReference type="InterPro" id="IPR002656">
    <property type="entry name" value="Acyl_transf_3_dom"/>
</dbReference>
<feature type="region of interest" description="Disordered" evidence="1">
    <location>
        <begin position="356"/>
        <end position="376"/>
    </location>
</feature>
<keyword evidence="2" id="KW-1133">Transmembrane helix</keyword>
<feature type="transmembrane region" description="Helical" evidence="2">
    <location>
        <begin position="313"/>
        <end position="336"/>
    </location>
</feature>
<evidence type="ECO:0000313" key="5">
    <source>
        <dbReference type="Proteomes" id="UP001596413"/>
    </source>
</evidence>
<keyword evidence="2" id="KW-0812">Transmembrane</keyword>
<feature type="transmembrane region" description="Helical" evidence="2">
    <location>
        <begin position="127"/>
        <end position="145"/>
    </location>
</feature>
<dbReference type="RefSeq" id="WP_386411307.1">
    <property type="nucleotide sequence ID" value="NZ_JBHSZO010000002.1"/>
</dbReference>
<dbReference type="EMBL" id="JBHSZO010000002">
    <property type="protein sequence ID" value="MFC7216950.1"/>
    <property type="molecule type" value="Genomic_DNA"/>
</dbReference>
<dbReference type="PANTHER" id="PTHR37312:SF1">
    <property type="entry name" value="MEMBRANE-BOUND ACYLTRANSFERASE YKRP-RELATED"/>
    <property type="match status" value="1"/>
</dbReference>
<dbReference type="Proteomes" id="UP001596413">
    <property type="component" value="Unassembled WGS sequence"/>
</dbReference>
<keyword evidence="4" id="KW-0012">Acyltransferase</keyword>
<feature type="transmembrane region" description="Helical" evidence="2">
    <location>
        <begin position="202"/>
        <end position="222"/>
    </location>
</feature>